<dbReference type="AlphaFoldDB" id="A0A0G0VGF0"/>
<name>A0A0G0VGF0_9BACT</name>
<evidence type="ECO:0000313" key="1">
    <source>
        <dbReference type="EMBL" id="KKR99888.1"/>
    </source>
</evidence>
<reference evidence="1 2" key="1">
    <citation type="journal article" date="2015" name="Nature">
        <title>rRNA introns, odd ribosomes, and small enigmatic genomes across a large radiation of phyla.</title>
        <authorList>
            <person name="Brown C.T."/>
            <person name="Hug L.A."/>
            <person name="Thomas B.C."/>
            <person name="Sharon I."/>
            <person name="Castelle C.J."/>
            <person name="Singh A."/>
            <person name="Wilkins M.J."/>
            <person name="Williams K.H."/>
            <person name="Banfield J.F."/>
        </authorList>
    </citation>
    <scope>NUCLEOTIDE SEQUENCE [LARGE SCALE GENOMIC DNA]</scope>
</reference>
<sequence>MSETIFNEPAPKGDSLQLLREFLAEKGQQHSMSSGLCDKLWNLLAVVKKEPEHQNEVVSAIIDMFPGAVLEIVAKCSNLDNKIAYKLGIQGVSGAFHAFPHLDKDTFIAHCAEVDLEGVASMLHRLENVKLEVAQALIKGGFGDEVMRNVDHFSGLDMSKVKMALLQKEDNISIEAGVKARLEKALSDETGDDVPDFRSGDYTGKRWEREELISLGHGPTIVDEYKSKFES</sequence>
<proteinExistence type="predicted"/>
<dbReference type="STRING" id="1619048.UU49_C0002G0002"/>
<dbReference type="EMBL" id="LCAV01000002">
    <property type="protein sequence ID" value="KKR99888.1"/>
    <property type="molecule type" value="Genomic_DNA"/>
</dbReference>
<comment type="caution">
    <text evidence="1">The sequence shown here is derived from an EMBL/GenBank/DDBJ whole genome shotgun (WGS) entry which is preliminary data.</text>
</comment>
<dbReference type="Proteomes" id="UP000034108">
    <property type="component" value="Unassembled WGS sequence"/>
</dbReference>
<evidence type="ECO:0000313" key="2">
    <source>
        <dbReference type="Proteomes" id="UP000034108"/>
    </source>
</evidence>
<accession>A0A0G0VGF0</accession>
<organism evidence="1 2">
    <name type="scientific">Candidatus Magasanikbacteria bacterium GW2011_GWC2_41_17</name>
    <dbReference type="NCBI Taxonomy" id="1619048"/>
    <lineage>
        <taxon>Bacteria</taxon>
        <taxon>Candidatus Magasanikiibacteriota</taxon>
    </lineage>
</organism>
<protein>
    <submittedName>
        <fullName evidence="1">Uncharacterized protein</fullName>
    </submittedName>
</protein>
<gene>
    <name evidence="1" type="ORF">UU49_C0002G0002</name>
</gene>